<feature type="transmembrane region" description="Helical" evidence="1">
    <location>
        <begin position="619"/>
        <end position="637"/>
    </location>
</feature>
<accession>L1JMV0</accession>
<dbReference type="EnsemblProtists" id="EKX49398">
    <property type="protein sequence ID" value="EKX49398"/>
    <property type="gene ID" value="GUITHDRAFT_104927"/>
</dbReference>
<dbReference type="KEGG" id="gtt:GUITHDRAFT_104927"/>
<reference evidence="3" key="3">
    <citation type="submission" date="2016-03" db="UniProtKB">
        <authorList>
            <consortium name="EnsemblProtists"/>
        </authorList>
    </citation>
    <scope>IDENTIFICATION</scope>
</reference>
<keyword evidence="1" id="KW-0472">Membrane</keyword>
<organism evidence="2">
    <name type="scientific">Guillardia theta (strain CCMP2712)</name>
    <name type="common">Cryptophyte</name>
    <dbReference type="NCBI Taxonomy" id="905079"/>
    <lineage>
        <taxon>Eukaryota</taxon>
        <taxon>Cryptophyceae</taxon>
        <taxon>Pyrenomonadales</taxon>
        <taxon>Geminigeraceae</taxon>
        <taxon>Guillardia</taxon>
    </lineage>
</organism>
<dbReference type="RefSeq" id="XP_005836378.1">
    <property type="nucleotide sequence ID" value="XM_005836321.1"/>
</dbReference>
<dbReference type="Proteomes" id="UP000011087">
    <property type="component" value="Unassembled WGS sequence"/>
</dbReference>
<feature type="transmembrane region" description="Helical" evidence="1">
    <location>
        <begin position="876"/>
        <end position="896"/>
    </location>
</feature>
<feature type="transmembrane region" description="Helical" evidence="1">
    <location>
        <begin position="44"/>
        <end position="61"/>
    </location>
</feature>
<evidence type="ECO:0000313" key="3">
    <source>
        <dbReference type="EnsemblProtists" id="EKX49398"/>
    </source>
</evidence>
<evidence type="ECO:0000313" key="2">
    <source>
        <dbReference type="EMBL" id="EKX49398.1"/>
    </source>
</evidence>
<proteinExistence type="predicted"/>
<feature type="transmembrane region" description="Helical" evidence="1">
    <location>
        <begin position="195"/>
        <end position="223"/>
    </location>
</feature>
<gene>
    <name evidence="2" type="ORF">GUITHDRAFT_104927</name>
</gene>
<name>L1JMV0_GUITC</name>
<keyword evidence="4" id="KW-1185">Reference proteome</keyword>
<keyword evidence="1" id="KW-0812">Transmembrane</keyword>
<feature type="transmembrane region" description="Helical" evidence="1">
    <location>
        <begin position="103"/>
        <end position="121"/>
    </location>
</feature>
<dbReference type="EMBL" id="JH992982">
    <property type="protein sequence ID" value="EKX49398.1"/>
    <property type="molecule type" value="Genomic_DNA"/>
</dbReference>
<feature type="transmembrane region" description="Helical" evidence="1">
    <location>
        <begin position="166"/>
        <end position="189"/>
    </location>
</feature>
<evidence type="ECO:0000313" key="4">
    <source>
        <dbReference type="Proteomes" id="UP000011087"/>
    </source>
</evidence>
<dbReference type="AlphaFoldDB" id="L1JMV0"/>
<feature type="transmembrane region" description="Helical" evidence="1">
    <location>
        <begin position="902"/>
        <end position="921"/>
    </location>
</feature>
<dbReference type="HOGENOM" id="CLU_005527_0_0_1"/>
<keyword evidence="1" id="KW-1133">Transmembrane helix</keyword>
<evidence type="ECO:0000256" key="1">
    <source>
        <dbReference type="SAM" id="Phobius"/>
    </source>
</evidence>
<feature type="transmembrane region" description="Helical" evidence="1">
    <location>
        <begin position="822"/>
        <end position="843"/>
    </location>
</feature>
<reference evidence="2 4" key="1">
    <citation type="journal article" date="2012" name="Nature">
        <title>Algal genomes reveal evolutionary mosaicism and the fate of nucleomorphs.</title>
        <authorList>
            <consortium name="DOE Joint Genome Institute"/>
            <person name="Curtis B.A."/>
            <person name="Tanifuji G."/>
            <person name="Burki F."/>
            <person name="Gruber A."/>
            <person name="Irimia M."/>
            <person name="Maruyama S."/>
            <person name="Arias M.C."/>
            <person name="Ball S.G."/>
            <person name="Gile G.H."/>
            <person name="Hirakawa Y."/>
            <person name="Hopkins J.F."/>
            <person name="Kuo A."/>
            <person name="Rensing S.A."/>
            <person name="Schmutz J."/>
            <person name="Symeonidi A."/>
            <person name="Elias M."/>
            <person name="Eveleigh R.J."/>
            <person name="Herman E.K."/>
            <person name="Klute M.J."/>
            <person name="Nakayama T."/>
            <person name="Obornik M."/>
            <person name="Reyes-Prieto A."/>
            <person name="Armbrust E.V."/>
            <person name="Aves S.J."/>
            <person name="Beiko R.G."/>
            <person name="Coutinho P."/>
            <person name="Dacks J.B."/>
            <person name="Durnford D.G."/>
            <person name="Fast N.M."/>
            <person name="Green B.R."/>
            <person name="Grisdale C.J."/>
            <person name="Hempel F."/>
            <person name="Henrissat B."/>
            <person name="Hoppner M.P."/>
            <person name="Ishida K."/>
            <person name="Kim E."/>
            <person name="Koreny L."/>
            <person name="Kroth P.G."/>
            <person name="Liu Y."/>
            <person name="Malik S.B."/>
            <person name="Maier U.G."/>
            <person name="McRose D."/>
            <person name="Mock T."/>
            <person name="Neilson J.A."/>
            <person name="Onodera N.T."/>
            <person name="Poole A.M."/>
            <person name="Pritham E.J."/>
            <person name="Richards T.A."/>
            <person name="Rocap G."/>
            <person name="Roy S.W."/>
            <person name="Sarai C."/>
            <person name="Schaack S."/>
            <person name="Shirato S."/>
            <person name="Slamovits C.H."/>
            <person name="Spencer D.F."/>
            <person name="Suzuki S."/>
            <person name="Worden A.Z."/>
            <person name="Zauner S."/>
            <person name="Barry K."/>
            <person name="Bell C."/>
            <person name="Bharti A.K."/>
            <person name="Crow J.A."/>
            <person name="Grimwood J."/>
            <person name="Kramer R."/>
            <person name="Lindquist E."/>
            <person name="Lucas S."/>
            <person name="Salamov A."/>
            <person name="McFadden G.I."/>
            <person name="Lane C.E."/>
            <person name="Keeling P.J."/>
            <person name="Gray M.W."/>
            <person name="Grigoriev I.V."/>
            <person name="Archibald J.M."/>
        </authorList>
    </citation>
    <scope>NUCLEOTIDE SEQUENCE</scope>
    <source>
        <strain evidence="2 4">CCMP2712</strain>
    </source>
</reference>
<dbReference type="GeneID" id="17305977"/>
<sequence length="1213" mass="137853">MLCTQLPGDFMDRAVRDDANRWHGQLSTFLFSAEPLTALMRSRVGQLLALVIVVPWIALRVRGISELRDKGFFFPNEGNLHVILEPQEFQLGLSCGSEARLELLSGFLPPIALILATLAAMAKRVTWVRQIFILFGFLDAIVNLIVFTRLVRNERYQKTISGTPAFLFLLDLVLFPCPMLFCELCVIELCMLSNFIYLCAAAPWFVPYDSIIALALLCSALLFRMLLIRRGERLIEEDRSVFTREWEAIMSRDPETLRLLQDRVREHEAAVSAHVEEVGEDAQEVVNVSCSCRTQRVYKLVAGLSHENGAQSIQQRSALGVVGSLDQLYAIAVLVEPCFRRKAHKLAEGANGMLALPVAADGGMEYVRLQEAQEDARARKQLESAGLKTASRAIEKILSLCQGDTSRLLDVVRQCIVFERLQDLCDCLDRILEDPELVVMRIKNRLDPSYNSRTTGGYRDVVMNVRVVTERTRELGVAGHICELRLSIVGLHRLCTPERRLRYRKLKHMLRDQGVWQRLTSRRSKAELVMKTSVSSIQESIDRVSARLLEKDKLMGSDVQEEGQQQDGCFLDWTLKLRGRYPGGIMDEKLRSVVTGIQTSMTSSVIFSSSPVTNALHKTTFRLALIFTGILLTYMYSSTHNMRPIMSNNSSVVHVARLEILQYRDQVPRTSVPQASVSNFTLVLNSCAELSPSSSKALNDSLYFFFSPPVEANGWRSSLSRQTQGKGLDPVAFHLFVLDQPASGGVALPAERWKKWTDFSCEATPSESICDQGKQSTGARISFNVEVRMDRYFYHFFAFYQPFACFSSVLASRLGHYKTSKFFFASLFHVVGAWEFYLAAAKAKTVQRLIYQLIWAISDSSFGLVIQLAEQYMMRLLPIYSFLTSVGGSAALTNFFQSSVTVIDMGYSNFILMTVWLYFIIGRRVHLLHASRNIKAERQQYDELWSKLSASEDTQRLLDRIKNASKLHSTESIAQRRLNDSADSPRATSDLLDWVMKGSHEHSFSNIVPSKTMWQESEEPRVTSLDQLYMQAVFIHPIFLKKVQDLAATSRGLFPSNSQEGSDPVEYVAWEDAMGDENLKQRVRWAHVKTLERSIQKLVRSYNSEVPRLLDVVRQCIVFERLQDLCDCLDRILEDPELVVMRIKNRLDPSYNSRTTGGYRDVVMNVRVVTERTRELGVAGHICELQMITREFMDKRTVEGHKLYVAFRNLRCE</sequence>
<protein>
    <submittedName>
        <fullName evidence="2 3">Uncharacterized protein</fullName>
    </submittedName>
</protein>
<reference evidence="4" key="2">
    <citation type="submission" date="2012-11" db="EMBL/GenBank/DDBJ databases">
        <authorList>
            <person name="Kuo A."/>
            <person name="Curtis B.A."/>
            <person name="Tanifuji G."/>
            <person name="Burki F."/>
            <person name="Gruber A."/>
            <person name="Irimia M."/>
            <person name="Maruyama S."/>
            <person name="Arias M.C."/>
            <person name="Ball S.G."/>
            <person name="Gile G.H."/>
            <person name="Hirakawa Y."/>
            <person name="Hopkins J.F."/>
            <person name="Rensing S.A."/>
            <person name="Schmutz J."/>
            <person name="Symeonidi A."/>
            <person name="Elias M."/>
            <person name="Eveleigh R.J."/>
            <person name="Herman E.K."/>
            <person name="Klute M.J."/>
            <person name="Nakayama T."/>
            <person name="Obornik M."/>
            <person name="Reyes-Prieto A."/>
            <person name="Armbrust E.V."/>
            <person name="Aves S.J."/>
            <person name="Beiko R.G."/>
            <person name="Coutinho P."/>
            <person name="Dacks J.B."/>
            <person name="Durnford D.G."/>
            <person name="Fast N.M."/>
            <person name="Green B.R."/>
            <person name="Grisdale C."/>
            <person name="Hempe F."/>
            <person name="Henrissat B."/>
            <person name="Hoppner M.P."/>
            <person name="Ishida K.-I."/>
            <person name="Kim E."/>
            <person name="Koreny L."/>
            <person name="Kroth P.G."/>
            <person name="Liu Y."/>
            <person name="Malik S.-B."/>
            <person name="Maier U.G."/>
            <person name="McRose D."/>
            <person name="Mock T."/>
            <person name="Neilson J.A."/>
            <person name="Onodera N.T."/>
            <person name="Poole A.M."/>
            <person name="Pritham E.J."/>
            <person name="Richards T.A."/>
            <person name="Rocap G."/>
            <person name="Roy S.W."/>
            <person name="Sarai C."/>
            <person name="Schaack S."/>
            <person name="Shirato S."/>
            <person name="Slamovits C.H."/>
            <person name="Spencer D.F."/>
            <person name="Suzuki S."/>
            <person name="Worden A.Z."/>
            <person name="Zauner S."/>
            <person name="Barry K."/>
            <person name="Bell C."/>
            <person name="Bharti A.K."/>
            <person name="Crow J.A."/>
            <person name="Grimwood J."/>
            <person name="Kramer R."/>
            <person name="Lindquist E."/>
            <person name="Lucas S."/>
            <person name="Salamov A."/>
            <person name="McFadden G.I."/>
            <person name="Lane C.E."/>
            <person name="Keeling P.J."/>
            <person name="Gray M.W."/>
            <person name="Grigoriev I.V."/>
            <person name="Archibald J.M."/>
        </authorList>
    </citation>
    <scope>NUCLEOTIDE SEQUENCE</scope>
    <source>
        <strain evidence="4">CCMP2712</strain>
    </source>
</reference>
<feature type="transmembrane region" description="Helical" evidence="1">
    <location>
        <begin position="792"/>
        <end position="810"/>
    </location>
</feature>
<dbReference type="PaxDb" id="55529-EKX49398"/>
<feature type="transmembrane region" description="Helical" evidence="1">
    <location>
        <begin position="127"/>
        <end position="146"/>
    </location>
</feature>